<protein>
    <recommendedName>
        <fullName evidence="1">Protein ENHANCED DISEASE RESISTANCE 2 C-terminal domain-containing protein</fullName>
    </recommendedName>
</protein>
<evidence type="ECO:0000313" key="2">
    <source>
        <dbReference type="EMBL" id="KAK6788920.1"/>
    </source>
</evidence>
<dbReference type="PANTHER" id="PTHR31558:SF41">
    <property type="entry name" value="PROTEIN ENHANCED DISEASE RESISTANCE 2 C-TERMINAL DOMAIN-CONTAINING PROTEIN"/>
    <property type="match status" value="1"/>
</dbReference>
<evidence type="ECO:0000259" key="1">
    <source>
        <dbReference type="Pfam" id="PF07059"/>
    </source>
</evidence>
<keyword evidence="3" id="KW-1185">Reference proteome</keyword>
<name>A0AAN8YDE3_SOLBU</name>
<sequence>MADSWSHIEPGTFRVRGDNYFRDKKKVFAPNYAAYYPFGVDVFLSQRKIFHIARLVELPFIEQSGTLPPILVRLIDDEVEKVKAFPVEHTAPFRERLKILGRVANMEELPLSAAERKLMHAYNEKPVLSRPQHEFYKGENYFEIDIDMHRFSYISRKGFETFLDRLKLCCLDVGLTIQGNKVEELPEQVLCCVRLNEIYYANYQQLGLE</sequence>
<proteinExistence type="predicted"/>
<dbReference type="InterPro" id="IPR009769">
    <property type="entry name" value="EDR2_C"/>
</dbReference>
<organism evidence="2 3">
    <name type="scientific">Solanum bulbocastanum</name>
    <name type="common">Wild potato</name>
    <dbReference type="NCBI Taxonomy" id="147425"/>
    <lineage>
        <taxon>Eukaryota</taxon>
        <taxon>Viridiplantae</taxon>
        <taxon>Streptophyta</taxon>
        <taxon>Embryophyta</taxon>
        <taxon>Tracheophyta</taxon>
        <taxon>Spermatophyta</taxon>
        <taxon>Magnoliopsida</taxon>
        <taxon>eudicotyledons</taxon>
        <taxon>Gunneridae</taxon>
        <taxon>Pentapetalae</taxon>
        <taxon>asterids</taxon>
        <taxon>lamiids</taxon>
        <taxon>Solanales</taxon>
        <taxon>Solanaceae</taxon>
        <taxon>Solanoideae</taxon>
        <taxon>Solaneae</taxon>
        <taxon>Solanum</taxon>
    </lineage>
</organism>
<dbReference type="EMBL" id="JBANQN010000005">
    <property type="protein sequence ID" value="KAK6788920.1"/>
    <property type="molecule type" value="Genomic_DNA"/>
</dbReference>
<feature type="domain" description="Protein ENHANCED DISEASE RESISTANCE 2 C-terminal" evidence="1">
    <location>
        <begin position="74"/>
        <end position="198"/>
    </location>
</feature>
<comment type="caution">
    <text evidence="2">The sequence shown here is derived from an EMBL/GenBank/DDBJ whole genome shotgun (WGS) entry which is preliminary data.</text>
</comment>
<dbReference type="Pfam" id="PF07059">
    <property type="entry name" value="EDR2_C"/>
    <property type="match status" value="2"/>
</dbReference>
<dbReference type="PANTHER" id="PTHR31558">
    <property type="entry name" value="CW14 PROTEIN"/>
    <property type="match status" value="1"/>
</dbReference>
<evidence type="ECO:0000313" key="3">
    <source>
        <dbReference type="Proteomes" id="UP001371456"/>
    </source>
</evidence>
<reference evidence="2 3" key="1">
    <citation type="submission" date="2024-02" db="EMBL/GenBank/DDBJ databases">
        <title>de novo genome assembly of Solanum bulbocastanum strain 11H21.</title>
        <authorList>
            <person name="Hosaka A.J."/>
        </authorList>
    </citation>
    <scope>NUCLEOTIDE SEQUENCE [LARGE SCALE GENOMIC DNA]</scope>
    <source>
        <tissue evidence="2">Young leaves</tissue>
    </source>
</reference>
<dbReference type="AlphaFoldDB" id="A0AAN8YDE3"/>
<feature type="domain" description="Protein ENHANCED DISEASE RESISTANCE 2 C-terminal" evidence="1">
    <location>
        <begin position="5"/>
        <end position="59"/>
    </location>
</feature>
<accession>A0AAN8YDE3</accession>
<dbReference type="Proteomes" id="UP001371456">
    <property type="component" value="Unassembled WGS sequence"/>
</dbReference>
<gene>
    <name evidence="2" type="ORF">RDI58_012719</name>
</gene>